<dbReference type="PANTHER" id="PTHR36529">
    <property type="entry name" value="SLL1095 PROTEIN"/>
    <property type="match status" value="1"/>
</dbReference>
<dbReference type="RefSeq" id="WP_338737049.1">
    <property type="nucleotide sequence ID" value="NZ_CP146612.1"/>
</dbReference>
<reference evidence="2 3" key="1">
    <citation type="submission" date="2024-03" db="EMBL/GenBank/DDBJ databases">
        <title>A Dehalogenimonas Isolated from Estuarine Sediments Dihaloeliminates Chlorinated Alkanes.</title>
        <authorList>
            <person name="Yang Y."/>
            <person name="Wang H."/>
        </authorList>
    </citation>
    <scope>NUCLEOTIDE SEQUENCE [LARGE SCALE GENOMIC DNA]</scope>
    <source>
        <strain evidence="2 3">W</strain>
    </source>
</reference>
<dbReference type="EMBL" id="CP146612">
    <property type="protein sequence ID" value="WWX24920.1"/>
    <property type="molecule type" value="Genomic_DNA"/>
</dbReference>
<dbReference type="NCBIfam" id="TIGR04283">
    <property type="entry name" value="glyco_like_mftF"/>
    <property type="match status" value="1"/>
</dbReference>
<dbReference type="InterPro" id="IPR029044">
    <property type="entry name" value="Nucleotide-diphossugar_trans"/>
</dbReference>
<dbReference type="Proteomes" id="UP001375370">
    <property type="component" value="Chromosome"/>
</dbReference>
<keyword evidence="3" id="KW-1185">Reference proteome</keyword>
<protein>
    <submittedName>
        <fullName evidence="2">TIGR04283 family arsenosugar biosynthesis glycosyltransferase</fullName>
    </submittedName>
</protein>
<dbReference type="SUPFAM" id="SSF53448">
    <property type="entry name" value="Nucleotide-diphospho-sugar transferases"/>
    <property type="match status" value="2"/>
</dbReference>
<proteinExistence type="predicted"/>
<dbReference type="Pfam" id="PF09837">
    <property type="entry name" value="DUF2064"/>
    <property type="match status" value="1"/>
</dbReference>
<evidence type="ECO:0000313" key="2">
    <source>
        <dbReference type="EMBL" id="WWX24920.1"/>
    </source>
</evidence>
<evidence type="ECO:0000313" key="3">
    <source>
        <dbReference type="Proteomes" id="UP001375370"/>
    </source>
</evidence>
<feature type="domain" description="Glycosyltransferase 2-like" evidence="1">
    <location>
        <begin position="7"/>
        <end position="105"/>
    </location>
</feature>
<name>A0ABZ2J1Y1_9CHLR</name>
<dbReference type="Gene3D" id="3.90.550.10">
    <property type="entry name" value="Spore Coat Polysaccharide Biosynthesis Protein SpsA, Chain A"/>
    <property type="match status" value="2"/>
</dbReference>
<accession>A0ABZ2J1Y1</accession>
<gene>
    <name evidence="2" type="ORF">V8247_06570</name>
</gene>
<organism evidence="2 3">
    <name type="scientific">Candidatus Dehalogenimonas loeffleri</name>
    <dbReference type="NCBI Taxonomy" id="3127115"/>
    <lineage>
        <taxon>Bacteria</taxon>
        <taxon>Bacillati</taxon>
        <taxon>Chloroflexota</taxon>
        <taxon>Dehalococcoidia</taxon>
        <taxon>Dehalococcoidales</taxon>
        <taxon>Dehalococcoidaceae</taxon>
        <taxon>Dehalogenimonas</taxon>
    </lineage>
</organism>
<dbReference type="InterPro" id="IPR018641">
    <property type="entry name" value="Trfase_1_rSAM/seldom-assoc"/>
</dbReference>
<dbReference type="PANTHER" id="PTHR36529:SF1">
    <property type="entry name" value="GLYCOSYLTRANSFERASE"/>
    <property type="match status" value="1"/>
</dbReference>
<dbReference type="CDD" id="cd02522">
    <property type="entry name" value="GT_2_like_a"/>
    <property type="match status" value="1"/>
</dbReference>
<dbReference type="InterPro" id="IPR026461">
    <property type="entry name" value="Trfase_2_rSAM/seldom_assoc"/>
</dbReference>
<sequence length="445" mass="48901">MTVISFSVVIPTLNEATTIRRCITAVRTALPSAEIIVADGGSSDQTLSIAEGCKVKLLTAPLGRGPQCNAGAAAAMGDVILFLHADTLLPPDAEKYLACLFADPAIKIGTFRLGFDRKHWLLNLITIYTTRHQGKTRFGDACITVRKDFFNTIGGFPKQRLFEDLELLQRADKITRIHRFRLNVTTSARRFALNGPVKQSLLNAWYIARYRMGTPANRLADIYEQRNQRIGKRVLLMMTRYPEPGKVKTRLAAGSSPAAAASIYRRCAERLFTAADRLAGPTQTIAYIADGTDRARVSDWTGARYEIMTQPSGDLGVRLSHGFTASFKNGAAAVIIAASDVPDMDSGILEAAFVALHRHDIVLGPSPDGGYYLVGLNEPATELFRNIPWSSGQVLEKTLHAAAKMKQTVHLLPPLGDIDTVTDWQDWLANRNTDTINEQEYAQTI</sequence>
<dbReference type="InterPro" id="IPR001173">
    <property type="entry name" value="Glyco_trans_2-like"/>
</dbReference>
<evidence type="ECO:0000259" key="1">
    <source>
        <dbReference type="Pfam" id="PF00535"/>
    </source>
</evidence>
<dbReference type="NCBIfam" id="TIGR04282">
    <property type="entry name" value="glyco_like_cofC"/>
    <property type="match status" value="1"/>
</dbReference>
<dbReference type="Pfam" id="PF00535">
    <property type="entry name" value="Glycos_transf_2"/>
    <property type="match status" value="1"/>
</dbReference>